<dbReference type="Proteomes" id="UP000295601">
    <property type="component" value="Unassembled WGS sequence"/>
</dbReference>
<dbReference type="GO" id="GO:0046464">
    <property type="term" value="P:acylglycerol catabolic process"/>
    <property type="evidence" value="ECO:0007669"/>
    <property type="project" value="TreeGrafter"/>
</dbReference>
<sequence length="251" mass="27543">MVKSWDLRYEPDGVNMAYTESGGPGRSDFVLVHGIGMGRVTFGGVAETLSGVGRSFALDLPGFGDSPQHASADSLVENAELVARFIEDRATGPVTLVGHSMGTQIVAELAMRRPELVSGLVLIAPTINRRERTALQQALRMVQDLWGEGARVLLLGMYEYLKTSPFWFVGRLRRMLRHRIELVLPLIPVPTLVLRGEDDRVAPRDWGREVASLLPNGELREIPGRGHEAIIQSAEPVASLILEFAGAVRTR</sequence>
<dbReference type="InterPro" id="IPR020802">
    <property type="entry name" value="TesA-like"/>
</dbReference>
<gene>
    <name evidence="2" type="ORF">EDF62_2246</name>
</gene>
<dbReference type="SUPFAM" id="SSF53474">
    <property type="entry name" value="alpha/beta-Hydrolases"/>
    <property type="match status" value="1"/>
</dbReference>
<reference evidence="2 3" key="1">
    <citation type="submission" date="2019-03" db="EMBL/GenBank/DDBJ databases">
        <title>Genomic analyses of the natural microbiome of Caenorhabditis elegans.</title>
        <authorList>
            <person name="Samuel B."/>
        </authorList>
    </citation>
    <scope>NUCLEOTIDE SEQUENCE [LARGE SCALE GENOMIC DNA]</scope>
    <source>
        <strain evidence="2 3">JUb18</strain>
    </source>
</reference>
<dbReference type="Gene3D" id="3.40.50.1820">
    <property type="entry name" value="alpha/beta hydrolase"/>
    <property type="match status" value="1"/>
</dbReference>
<dbReference type="PRINTS" id="PR00111">
    <property type="entry name" value="ABHYDROLASE"/>
</dbReference>
<dbReference type="SMART" id="SM00824">
    <property type="entry name" value="PKS_TE"/>
    <property type="match status" value="1"/>
</dbReference>
<evidence type="ECO:0000259" key="1">
    <source>
        <dbReference type="SMART" id="SM00824"/>
    </source>
</evidence>
<proteinExistence type="predicted"/>
<feature type="domain" description="Thioesterase TesA-like" evidence="1">
    <location>
        <begin position="35"/>
        <end position="245"/>
    </location>
</feature>
<dbReference type="AlphaFoldDB" id="A0A4R6RYF8"/>
<dbReference type="PANTHER" id="PTHR43798">
    <property type="entry name" value="MONOACYLGLYCEROL LIPASE"/>
    <property type="match status" value="1"/>
</dbReference>
<dbReference type="GO" id="GO:0016020">
    <property type="term" value="C:membrane"/>
    <property type="evidence" value="ECO:0007669"/>
    <property type="project" value="TreeGrafter"/>
</dbReference>
<protein>
    <submittedName>
        <fullName evidence="2">Pimeloyl-ACP methyl ester carboxylesterase</fullName>
    </submittedName>
</protein>
<keyword evidence="3" id="KW-1185">Reference proteome</keyword>
<name>A0A4R6RYF8_9MICO</name>
<dbReference type="InterPro" id="IPR000073">
    <property type="entry name" value="AB_hydrolase_1"/>
</dbReference>
<dbReference type="EMBL" id="SNYA01000005">
    <property type="protein sequence ID" value="TDP91627.1"/>
    <property type="molecule type" value="Genomic_DNA"/>
</dbReference>
<dbReference type="GO" id="GO:0047372">
    <property type="term" value="F:monoacylglycerol lipase activity"/>
    <property type="evidence" value="ECO:0007669"/>
    <property type="project" value="TreeGrafter"/>
</dbReference>
<dbReference type="InterPro" id="IPR050266">
    <property type="entry name" value="AB_hydrolase_sf"/>
</dbReference>
<organism evidence="2 3">
    <name type="scientific">Leucobacter luti</name>
    <dbReference type="NCBI Taxonomy" id="340320"/>
    <lineage>
        <taxon>Bacteria</taxon>
        <taxon>Bacillati</taxon>
        <taxon>Actinomycetota</taxon>
        <taxon>Actinomycetes</taxon>
        <taxon>Micrococcales</taxon>
        <taxon>Microbacteriaceae</taxon>
        <taxon>Leucobacter</taxon>
    </lineage>
</organism>
<evidence type="ECO:0000313" key="2">
    <source>
        <dbReference type="EMBL" id="TDP91627.1"/>
    </source>
</evidence>
<comment type="caution">
    <text evidence="2">The sequence shown here is derived from an EMBL/GenBank/DDBJ whole genome shotgun (WGS) entry which is preliminary data.</text>
</comment>
<evidence type="ECO:0000313" key="3">
    <source>
        <dbReference type="Proteomes" id="UP000295601"/>
    </source>
</evidence>
<dbReference type="PANTHER" id="PTHR43798:SF5">
    <property type="entry name" value="MONOACYLGLYCEROL LIPASE ABHD6"/>
    <property type="match status" value="1"/>
</dbReference>
<accession>A0A4R6RYF8</accession>
<dbReference type="Pfam" id="PF12697">
    <property type="entry name" value="Abhydrolase_6"/>
    <property type="match status" value="1"/>
</dbReference>
<dbReference type="InterPro" id="IPR029058">
    <property type="entry name" value="AB_hydrolase_fold"/>
</dbReference>